<name>A0ABT1AAK8_9PSEU</name>
<sequence>MRTSSVVPGGGPVTDAVAVVAVPAQDPAPPPGQGPEFGKASPVALVVILLLALATVFLIRSMTKRIRRLPASFDGPGAAGGAAEDPAAEPERPADASAAEGDAPARTGEPLGPTKDHSG</sequence>
<evidence type="ECO:0000313" key="3">
    <source>
        <dbReference type="EMBL" id="MCO1660038.1"/>
    </source>
</evidence>
<dbReference type="Proteomes" id="UP001165283">
    <property type="component" value="Unassembled WGS sequence"/>
</dbReference>
<protein>
    <recommendedName>
        <fullName evidence="5">Secreted protein</fullName>
    </recommendedName>
</protein>
<dbReference type="EMBL" id="JAGSOV010000076">
    <property type="protein sequence ID" value="MCO1660038.1"/>
    <property type="molecule type" value="Genomic_DNA"/>
</dbReference>
<keyword evidence="4" id="KW-1185">Reference proteome</keyword>
<keyword evidence="2" id="KW-1133">Transmembrane helix</keyword>
<gene>
    <name evidence="3" type="ORF">KDL28_33770</name>
</gene>
<keyword evidence="2" id="KW-0812">Transmembrane</keyword>
<dbReference type="RefSeq" id="WP_252445273.1">
    <property type="nucleotide sequence ID" value="NZ_JAGSOV010000076.1"/>
</dbReference>
<feature type="region of interest" description="Disordered" evidence="1">
    <location>
        <begin position="70"/>
        <end position="119"/>
    </location>
</feature>
<evidence type="ECO:0008006" key="5">
    <source>
        <dbReference type="Google" id="ProtNLM"/>
    </source>
</evidence>
<feature type="transmembrane region" description="Helical" evidence="2">
    <location>
        <begin position="40"/>
        <end position="59"/>
    </location>
</feature>
<accession>A0ABT1AAK8</accession>
<evidence type="ECO:0000256" key="1">
    <source>
        <dbReference type="SAM" id="MobiDB-lite"/>
    </source>
</evidence>
<feature type="compositionally biased region" description="Low complexity" evidence="1">
    <location>
        <begin position="95"/>
        <end position="105"/>
    </location>
</feature>
<proteinExistence type="predicted"/>
<organism evidence="3 4">
    <name type="scientific">Pseudonocardia humida</name>
    <dbReference type="NCBI Taxonomy" id="2800819"/>
    <lineage>
        <taxon>Bacteria</taxon>
        <taxon>Bacillati</taxon>
        <taxon>Actinomycetota</taxon>
        <taxon>Actinomycetes</taxon>
        <taxon>Pseudonocardiales</taxon>
        <taxon>Pseudonocardiaceae</taxon>
        <taxon>Pseudonocardia</taxon>
    </lineage>
</organism>
<reference evidence="3" key="1">
    <citation type="submission" date="2021-04" db="EMBL/GenBank/DDBJ databases">
        <title>Pseudonocardia sp. nov., isolated from sandy soil of mangrove forest.</title>
        <authorList>
            <person name="Zan Z."/>
            <person name="Huang R."/>
            <person name="Liu W."/>
        </authorList>
    </citation>
    <scope>NUCLEOTIDE SEQUENCE</scope>
    <source>
        <strain evidence="3">S2-4</strain>
    </source>
</reference>
<comment type="caution">
    <text evidence="3">The sequence shown here is derived from an EMBL/GenBank/DDBJ whole genome shotgun (WGS) entry which is preliminary data.</text>
</comment>
<evidence type="ECO:0000313" key="4">
    <source>
        <dbReference type="Proteomes" id="UP001165283"/>
    </source>
</evidence>
<evidence type="ECO:0000256" key="2">
    <source>
        <dbReference type="SAM" id="Phobius"/>
    </source>
</evidence>
<keyword evidence="2" id="KW-0472">Membrane</keyword>